<reference evidence="1" key="1">
    <citation type="submission" date="2024-07" db="EMBL/GenBank/DDBJ databases">
        <title>A survey of Mimosa microsymbionts across Brazilian biomes reveals a high diversity of Paraburkholderia nodulating endemic species, but also that Cupriavidus is common as a symbiont of widespread species.</title>
        <authorList>
            <person name="Rouws L."/>
            <person name="Barauna A."/>
            <person name="Beukes C."/>
            <person name="Rouws J.R.C."/>
            <person name="De Faria S.M."/>
            <person name="Gross E."/>
            <person name="Bueno Dos Reis Junior F."/>
            <person name="Simon M.F."/>
            <person name="Maluk M."/>
            <person name="Odee D.W."/>
            <person name="Kenicer G."/>
            <person name="Young J.P.W."/>
            <person name="Reis V.M."/>
            <person name="Zilli J."/>
            <person name="James E.K."/>
        </authorList>
    </citation>
    <scope>NUCLEOTIDE SEQUENCE</scope>
    <source>
        <strain evidence="1">EG181B</strain>
    </source>
</reference>
<protein>
    <submittedName>
        <fullName evidence="1">Site-specific integrase</fullName>
    </submittedName>
</protein>
<sequence length="410" mass="46519">MEKSYPKTRSHSLDAPEGPLAEHLDAFQGMLYDQGYPQETIRRYLRLVADFSVWLKRKKTSIEEVTHKTTLRYLRYRAYYRCPRKGEQYALRCFVQLLQDNGIVAREAPVAQTPAEKLVSEYALYLHHQRGLSATTIRTYRSYAYLFLKKLYGDGATRLAELHACELIDFVQHEAAQYPTRTHSIAKVLRSFLQYARYRGLIRLDLAAAIPKVAHWSMTSIPKAISPEHARRALASCDRSRPVGRRDYAILLLLARLGLRSGEVASLTLDDIDWEAGTLNIHGKGGQESPLPLLAPVGEAIADYLKNGRAHSEIRRVFLRINAPIRGFRTSKSVSNVVKYALERAGIDSQRKGAHQFRHALATQMLRQGSSLAEISEVLRHKSPDSTRIYTKIDLDSLRILAPPWPGSRS</sequence>
<evidence type="ECO:0000313" key="2">
    <source>
        <dbReference type="Proteomes" id="UP001558850"/>
    </source>
</evidence>
<name>A0ACC6UDW2_9BURK</name>
<comment type="caution">
    <text evidence="1">The sequence shown here is derived from an EMBL/GenBank/DDBJ whole genome shotgun (WGS) entry which is preliminary data.</text>
</comment>
<accession>A0ACC6UDW2</accession>
<evidence type="ECO:0000313" key="1">
    <source>
        <dbReference type="EMBL" id="MEX3937836.1"/>
    </source>
</evidence>
<proteinExistence type="predicted"/>
<dbReference type="Proteomes" id="UP001558850">
    <property type="component" value="Unassembled WGS sequence"/>
</dbReference>
<organism evidence="1 2">
    <name type="scientific">Paraburkholderia phymatum</name>
    <dbReference type="NCBI Taxonomy" id="148447"/>
    <lineage>
        <taxon>Bacteria</taxon>
        <taxon>Pseudomonadati</taxon>
        <taxon>Pseudomonadota</taxon>
        <taxon>Betaproteobacteria</taxon>
        <taxon>Burkholderiales</taxon>
        <taxon>Burkholderiaceae</taxon>
        <taxon>Paraburkholderia</taxon>
    </lineage>
</organism>
<keyword evidence="2" id="KW-1185">Reference proteome</keyword>
<dbReference type="EMBL" id="JBFRCH010000079">
    <property type="protein sequence ID" value="MEX3937836.1"/>
    <property type="molecule type" value="Genomic_DNA"/>
</dbReference>
<gene>
    <name evidence="1" type="ORF">AB4Y32_40115</name>
</gene>